<dbReference type="InterPro" id="IPR011991">
    <property type="entry name" value="ArsR-like_HTH"/>
</dbReference>
<gene>
    <name evidence="3" type="ordered locus">Mtc_2212</name>
</gene>
<evidence type="ECO:0000256" key="1">
    <source>
        <dbReference type="SAM" id="Phobius"/>
    </source>
</evidence>
<keyword evidence="1" id="KW-1133">Transmembrane helix</keyword>
<evidence type="ECO:0000313" key="4">
    <source>
        <dbReference type="Proteomes" id="UP000005233"/>
    </source>
</evidence>
<dbReference type="HOGENOM" id="CLU_1060106_0_0_2"/>
<dbReference type="SUPFAM" id="SSF46785">
    <property type="entry name" value="Winged helix' DNA-binding domain"/>
    <property type="match status" value="1"/>
</dbReference>
<dbReference type="Pfam" id="PF01022">
    <property type="entry name" value="HTH_5"/>
    <property type="match status" value="1"/>
</dbReference>
<keyword evidence="1" id="KW-0472">Membrane</keyword>
<dbReference type="SMART" id="SM00418">
    <property type="entry name" value="HTH_ARSR"/>
    <property type="match status" value="1"/>
</dbReference>
<reference evidence="3 4" key="1">
    <citation type="journal article" date="2012" name="J. Bacteriol.">
        <title>Complete genome sequence of a thermophilic methanogen, Methanocella conradii HZ254, isolated from Chinese rice field soil.</title>
        <authorList>
            <person name="Lu Z."/>
            <person name="Lu Y."/>
        </authorList>
    </citation>
    <scope>NUCLEOTIDE SEQUENCE [LARGE SCALE GENOMIC DNA]</scope>
    <source>
        <strain evidence="4">DSM 24694 / JCM 17849 / CGMCC 1.5162 / HZ254</strain>
    </source>
</reference>
<proteinExistence type="predicted"/>
<dbReference type="Proteomes" id="UP000005233">
    <property type="component" value="Chromosome"/>
</dbReference>
<dbReference type="InterPro" id="IPR036388">
    <property type="entry name" value="WH-like_DNA-bd_sf"/>
</dbReference>
<dbReference type="AlphaFoldDB" id="H8I9Y7"/>
<dbReference type="InterPro" id="IPR036390">
    <property type="entry name" value="WH_DNA-bd_sf"/>
</dbReference>
<name>H8I9Y7_METCZ</name>
<organism evidence="3 4">
    <name type="scientific">Methanocella conradii (strain DSM 24694 / JCM 17849 / CGMCC 1.5162 / HZ254)</name>
    <dbReference type="NCBI Taxonomy" id="1041930"/>
    <lineage>
        <taxon>Archaea</taxon>
        <taxon>Methanobacteriati</taxon>
        <taxon>Methanobacteriota</taxon>
        <taxon>Stenosarchaea group</taxon>
        <taxon>Methanomicrobia</taxon>
        <taxon>Methanocellales</taxon>
        <taxon>Methanocellaceae</taxon>
        <taxon>Methanocella</taxon>
    </lineage>
</organism>
<sequence>MPYREYGLIVPSKNIARLLNNESNLRILEKLKEKPYYPRELAAEMKVSEPFVVRRLKAMEECGIVEGVWEAEGNRRVRRYYTKDVNIRLGRGGLEVTTEDVPLKRQINVKNELLGTAIRLPLVILLLIGVFMDIGLIIAALCLYFIWNAAIGYAFYRKFNLKTPLFSLAINLFIALLLAAMLAPDVVAGMPQEIVAIAMAIGAIFVLLALLYRSRFYQLEVDALFDSMEELMEELKNAPAHVRAFYLPSAIRWKANEYFGLI</sequence>
<dbReference type="STRING" id="1041930.Mtc_2212"/>
<evidence type="ECO:0000259" key="2">
    <source>
        <dbReference type="SMART" id="SM00418"/>
    </source>
</evidence>
<accession>H8I9Y7</accession>
<dbReference type="eggNOG" id="arCOG01679">
    <property type="taxonomic scope" value="Archaea"/>
</dbReference>
<dbReference type="CDD" id="cd00090">
    <property type="entry name" value="HTH_ARSR"/>
    <property type="match status" value="1"/>
</dbReference>
<evidence type="ECO:0000313" key="3">
    <source>
        <dbReference type="EMBL" id="AFD00947.1"/>
    </source>
</evidence>
<keyword evidence="1" id="KW-0812">Transmembrane</keyword>
<feature type="domain" description="HTH arsR-type" evidence="2">
    <location>
        <begin position="14"/>
        <end position="96"/>
    </location>
</feature>
<dbReference type="Gene3D" id="1.10.10.10">
    <property type="entry name" value="Winged helix-like DNA-binding domain superfamily/Winged helix DNA-binding domain"/>
    <property type="match status" value="1"/>
</dbReference>
<feature type="transmembrane region" description="Helical" evidence="1">
    <location>
        <begin position="163"/>
        <end position="182"/>
    </location>
</feature>
<dbReference type="KEGG" id="mez:Mtc_2212"/>
<keyword evidence="4" id="KW-1185">Reference proteome</keyword>
<dbReference type="InterPro" id="IPR001845">
    <property type="entry name" value="HTH_ArsR_DNA-bd_dom"/>
</dbReference>
<dbReference type="EMBL" id="CP003243">
    <property type="protein sequence ID" value="AFD00947.1"/>
    <property type="molecule type" value="Genomic_DNA"/>
</dbReference>
<protein>
    <submittedName>
        <fullName evidence="3">Transcriptional regulator, ArsR family</fullName>
    </submittedName>
</protein>
<feature type="transmembrane region" description="Helical" evidence="1">
    <location>
        <begin position="194"/>
        <end position="212"/>
    </location>
</feature>
<dbReference type="GO" id="GO:0003700">
    <property type="term" value="F:DNA-binding transcription factor activity"/>
    <property type="evidence" value="ECO:0007669"/>
    <property type="project" value="InterPro"/>
</dbReference>